<feature type="transmembrane region" description="Helical" evidence="6">
    <location>
        <begin position="112"/>
        <end position="131"/>
    </location>
</feature>
<feature type="transmembrane region" description="Helical" evidence="6">
    <location>
        <begin position="138"/>
        <end position="157"/>
    </location>
</feature>
<keyword evidence="4 6" id="KW-1133">Transmembrane helix</keyword>
<dbReference type="Pfam" id="PF07690">
    <property type="entry name" value="MFS_1"/>
    <property type="match status" value="1"/>
</dbReference>
<feature type="transmembrane region" description="Helical" evidence="6">
    <location>
        <begin position="349"/>
        <end position="369"/>
    </location>
</feature>
<dbReference type="EMBL" id="JAUJFL010000002">
    <property type="protein sequence ID" value="KAK2610652.1"/>
    <property type="molecule type" value="Genomic_DNA"/>
</dbReference>
<dbReference type="AlphaFoldDB" id="A0AAD9SK72"/>
<evidence type="ECO:0000256" key="6">
    <source>
        <dbReference type="SAM" id="Phobius"/>
    </source>
</evidence>
<feature type="transmembrane region" description="Helical" evidence="6">
    <location>
        <begin position="232"/>
        <end position="255"/>
    </location>
</feature>
<feature type="transmembrane region" description="Helical" evidence="6">
    <location>
        <begin position="200"/>
        <end position="220"/>
    </location>
</feature>
<sequence length="533" mass="58673">MMAEKGPIFLAEERSISNDVVENASGKTPIAASIREVDGLVVLGMDQDDVNFYEKFTPQMRLRLNRKIDLRLLPLLATLYLVSNLDRANIGNAKIEGLAKDLKLTGVEYNTALAVFFISYILFNIPSNIILKQIKKPSWYLGASTITFGFIMTMHGVVQSFTGLALCRFLLGIFEAGFFPAATYICTAYYLPRELSLRLGAFYCTGAISGAFSGLLAAAITQMDGVGGYEGWRWIFIIEGLMTVVIGVITVFCLVDLPSNSTRWLSPDELRFLEVQRKLKQGGLSADGSDVEGGELGFQWYQLKMVFTNWRNCLLALCLACQAVGFYGVKFNLPTLTESMGFTSTKAQLLSVPPYILAGFMCVLIPHLSDRYGTRAAFLIPCFFAMTVGFAVVLSFQGDLHGSRVAPSYIMMCIAIMGLFSACPLLISWGTNNTAPAGRRAMISSMLTAVANFGGIAGSFMFLDREAPVYDTGYGLSIACGATGMIGSTVLYLSWRHLNKRRAIVNEGEMRDKYTDMELLRLGDRSPLFKYQV</sequence>
<keyword evidence="5 6" id="KW-0472">Membrane</keyword>
<proteinExistence type="predicted"/>
<dbReference type="PANTHER" id="PTHR43791:SF54">
    <property type="entry name" value="MAJOR FACILITATOR SUPERFAMILY (MFS) PROFILE DOMAIN-CONTAINING PROTEIN-RELATED"/>
    <property type="match status" value="1"/>
</dbReference>
<dbReference type="Gene3D" id="1.20.1250.20">
    <property type="entry name" value="MFS general substrate transporter like domains"/>
    <property type="match status" value="2"/>
</dbReference>
<dbReference type="Proteomes" id="UP001265746">
    <property type="component" value="Unassembled WGS sequence"/>
</dbReference>
<feature type="transmembrane region" description="Helical" evidence="6">
    <location>
        <begin position="441"/>
        <end position="462"/>
    </location>
</feature>
<organism evidence="8 9">
    <name type="scientific">Phomopsis amygdali</name>
    <name type="common">Fusicoccum amygdali</name>
    <dbReference type="NCBI Taxonomy" id="1214568"/>
    <lineage>
        <taxon>Eukaryota</taxon>
        <taxon>Fungi</taxon>
        <taxon>Dikarya</taxon>
        <taxon>Ascomycota</taxon>
        <taxon>Pezizomycotina</taxon>
        <taxon>Sordariomycetes</taxon>
        <taxon>Sordariomycetidae</taxon>
        <taxon>Diaporthales</taxon>
        <taxon>Diaporthaceae</taxon>
        <taxon>Diaporthe</taxon>
    </lineage>
</organism>
<protein>
    <recommendedName>
        <fullName evidence="7">Major facilitator superfamily (MFS) profile domain-containing protein</fullName>
    </recommendedName>
</protein>
<comment type="caution">
    <text evidence="8">The sequence shown here is derived from an EMBL/GenBank/DDBJ whole genome shotgun (WGS) entry which is preliminary data.</text>
</comment>
<feature type="domain" description="Major facilitator superfamily (MFS) profile" evidence="7">
    <location>
        <begin position="72"/>
        <end position="499"/>
    </location>
</feature>
<evidence type="ECO:0000313" key="8">
    <source>
        <dbReference type="EMBL" id="KAK2610652.1"/>
    </source>
</evidence>
<evidence type="ECO:0000256" key="3">
    <source>
        <dbReference type="ARBA" id="ARBA00022692"/>
    </source>
</evidence>
<feature type="transmembrane region" description="Helical" evidence="6">
    <location>
        <begin position="169"/>
        <end position="191"/>
    </location>
</feature>
<dbReference type="InterPro" id="IPR020846">
    <property type="entry name" value="MFS_dom"/>
</dbReference>
<evidence type="ECO:0000256" key="4">
    <source>
        <dbReference type="ARBA" id="ARBA00022989"/>
    </source>
</evidence>
<keyword evidence="9" id="KW-1185">Reference proteome</keyword>
<name>A0AAD9SK72_PHOAM</name>
<dbReference type="GO" id="GO:0016020">
    <property type="term" value="C:membrane"/>
    <property type="evidence" value="ECO:0007669"/>
    <property type="project" value="UniProtKB-SubCell"/>
</dbReference>
<feature type="transmembrane region" description="Helical" evidence="6">
    <location>
        <begin position="312"/>
        <end position="329"/>
    </location>
</feature>
<dbReference type="InterPro" id="IPR011701">
    <property type="entry name" value="MFS"/>
</dbReference>
<comment type="subcellular location">
    <subcellularLocation>
        <location evidence="1">Membrane</location>
        <topology evidence="1">Multi-pass membrane protein</topology>
    </subcellularLocation>
</comment>
<reference evidence="8" key="1">
    <citation type="submission" date="2023-06" db="EMBL/GenBank/DDBJ databases">
        <authorList>
            <person name="Noh H."/>
        </authorList>
    </citation>
    <scope>NUCLEOTIDE SEQUENCE</scope>
    <source>
        <strain evidence="8">DUCC20226</strain>
    </source>
</reference>
<evidence type="ECO:0000256" key="1">
    <source>
        <dbReference type="ARBA" id="ARBA00004141"/>
    </source>
</evidence>
<keyword evidence="3 6" id="KW-0812">Transmembrane</keyword>
<evidence type="ECO:0000259" key="7">
    <source>
        <dbReference type="PROSITE" id="PS50850"/>
    </source>
</evidence>
<dbReference type="InterPro" id="IPR036259">
    <property type="entry name" value="MFS_trans_sf"/>
</dbReference>
<evidence type="ECO:0000256" key="2">
    <source>
        <dbReference type="ARBA" id="ARBA00022448"/>
    </source>
</evidence>
<dbReference type="SUPFAM" id="SSF103473">
    <property type="entry name" value="MFS general substrate transporter"/>
    <property type="match status" value="1"/>
</dbReference>
<dbReference type="FunFam" id="1.20.1250.20:FF:000013">
    <property type="entry name" value="MFS general substrate transporter"/>
    <property type="match status" value="1"/>
</dbReference>
<dbReference type="PROSITE" id="PS50850">
    <property type="entry name" value="MFS"/>
    <property type="match status" value="1"/>
</dbReference>
<keyword evidence="2" id="KW-0813">Transport</keyword>
<accession>A0AAD9SK72</accession>
<feature type="transmembrane region" description="Helical" evidence="6">
    <location>
        <begin position="376"/>
        <end position="396"/>
    </location>
</feature>
<gene>
    <name evidence="8" type="ORF">N8I77_004066</name>
</gene>
<evidence type="ECO:0000256" key="5">
    <source>
        <dbReference type="ARBA" id="ARBA00023136"/>
    </source>
</evidence>
<dbReference type="FunFam" id="1.20.1250.20:FF:000034">
    <property type="entry name" value="MFS general substrate transporter"/>
    <property type="match status" value="1"/>
</dbReference>
<evidence type="ECO:0000313" key="9">
    <source>
        <dbReference type="Proteomes" id="UP001265746"/>
    </source>
</evidence>
<dbReference type="PANTHER" id="PTHR43791">
    <property type="entry name" value="PERMEASE-RELATED"/>
    <property type="match status" value="1"/>
</dbReference>
<feature type="transmembrane region" description="Helical" evidence="6">
    <location>
        <begin position="474"/>
        <end position="495"/>
    </location>
</feature>
<dbReference type="GO" id="GO:0022857">
    <property type="term" value="F:transmembrane transporter activity"/>
    <property type="evidence" value="ECO:0007669"/>
    <property type="project" value="InterPro"/>
</dbReference>
<feature type="transmembrane region" description="Helical" evidence="6">
    <location>
        <begin position="408"/>
        <end position="429"/>
    </location>
</feature>